<dbReference type="EMBL" id="MN481613">
    <property type="protein sequence ID" value="QKG04096.1"/>
    <property type="molecule type" value="Genomic_DNA"/>
</dbReference>
<keyword evidence="1" id="KW-0687">Ribonucleoprotein</keyword>
<dbReference type="AlphaFoldDB" id="A0A6M8NKS6"/>
<reference evidence="1" key="1">
    <citation type="journal article" date="2020" name="Parasit. Vectors">
        <title>Annotation and characterization of Babesia gibsoni apicoplast genome.</title>
        <authorList>
            <person name="Liu Q."/>
            <person name="Yu L."/>
            <person name="Jiang F."/>
            <person name="Li M."/>
            <person name="Zhan X."/>
            <person name="Huang Y."/>
            <person name="Wang S."/>
            <person name="Du X."/>
            <person name="He L."/>
            <person name="Zhao J."/>
        </authorList>
    </citation>
    <scope>NUCLEOTIDE SEQUENCE</scope>
    <source>
        <strain evidence="1">Wuhan</strain>
    </source>
</reference>
<name>A0A6M8NKS6_BABGI</name>
<proteinExistence type="predicted"/>
<evidence type="ECO:0000313" key="1">
    <source>
        <dbReference type="EMBL" id="QKG04096.1"/>
    </source>
</evidence>
<organism evidence="1">
    <name type="scientific">Babesia gibsoni</name>
    <dbReference type="NCBI Taxonomy" id="33632"/>
    <lineage>
        <taxon>Eukaryota</taxon>
        <taxon>Sar</taxon>
        <taxon>Alveolata</taxon>
        <taxon>Apicomplexa</taxon>
        <taxon>Aconoidasida</taxon>
        <taxon>Piroplasmida</taxon>
        <taxon>Babesiidae</taxon>
        <taxon>Babesia</taxon>
    </lineage>
</organism>
<dbReference type="GO" id="GO:0005840">
    <property type="term" value="C:ribosome"/>
    <property type="evidence" value="ECO:0007669"/>
    <property type="project" value="UniProtKB-KW"/>
</dbReference>
<protein>
    <submittedName>
        <fullName evidence="1">Ribosomal protein S17</fullName>
    </submittedName>
</protein>
<keyword evidence="1" id="KW-0689">Ribosomal protein</keyword>
<accession>A0A6M8NKS6</accession>
<gene>
    <name evidence="1" type="primary">rps17</name>
</gene>
<sequence>MIYTVINLYKKSILCYNIKYKKHKKYKKILKINMYKKIYDIRNELKISNNLIKNNKNKIINKYD</sequence>